<dbReference type="Pfam" id="PF04586">
    <property type="entry name" value="Peptidase_S78"/>
    <property type="match status" value="1"/>
</dbReference>
<evidence type="ECO:0000313" key="7">
    <source>
        <dbReference type="Proteomes" id="UP000540490"/>
    </source>
</evidence>
<dbReference type="Proteomes" id="UP000561077">
    <property type="component" value="Unassembled WGS sequence"/>
</dbReference>
<dbReference type="GO" id="GO:0006508">
    <property type="term" value="P:proteolysis"/>
    <property type="evidence" value="ECO:0007669"/>
    <property type="project" value="UniProtKB-KW"/>
</dbReference>
<dbReference type="GO" id="GO:0008233">
    <property type="term" value="F:peptidase activity"/>
    <property type="evidence" value="ECO:0007669"/>
    <property type="project" value="UniProtKB-KW"/>
</dbReference>
<keyword evidence="2" id="KW-0645">Protease</keyword>
<keyword evidence="7" id="KW-1185">Reference proteome</keyword>
<dbReference type="InterPro" id="IPR054613">
    <property type="entry name" value="Peptidase_S78_dom"/>
</dbReference>
<gene>
    <name evidence="6" type="ORF">HLH25_03645</name>
    <name evidence="5" type="ORF">HLH26_05705</name>
</gene>
<comment type="caution">
    <text evidence="5">The sequence shown here is derived from an EMBL/GenBank/DDBJ whole genome shotgun (WGS) entry which is preliminary data.</text>
</comment>
<evidence type="ECO:0000256" key="1">
    <source>
        <dbReference type="ARBA" id="ARBA00022612"/>
    </source>
</evidence>
<dbReference type="AlphaFoldDB" id="A0A7W4NRX5"/>
<dbReference type="Proteomes" id="UP000540490">
    <property type="component" value="Unassembled WGS sequence"/>
</dbReference>
<keyword evidence="3" id="KW-0378">Hydrolase</keyword>
<dbReference type="EMBL" id="JABEQO010000005">
    <property type="protein sequence ID" value="MBB2164039.1"/>
    <property type="molecule type" value="Genomic_DNA"/>
</dbReference>
<evidence type="ECO:0000256" key="3">
    <source>
        <dbReference type="ARBA" id="ARBA00022801"/>
    </source>
</evidence>
<evidence type="ECO:0000256" key="2">
    <source>
        <dbReference type="ARBA" id="ARBA00022670"/>
    </source>
</evidence>
<evidence type="ECO:0000313" key="5">
    <source>
        <dbReference type="EMBL" id="MBB2164039.1"/>
    </source>
</evidence>
<organism evidence="5 8">
    <name type="scientific">Gluconacetobacter dulcium</name>
    <dbReference type="NCBI Taxonomy" id="2729096"/>
    <lineage>
        <taxon>Bacteria</taxon>
        <taxon>Pseudomonadati</taxon>
        <taxon>Pseudomonadota</taxon>
        <taxon>Alphaproteobacteria</taxon>
        <taxon>Acetobacterales</taxon>
        <taxon>Acetobacteraceae</taxon>
        <taxon>Gluconacetobacter</taxon>
    </lineage>
</organism>
<sequence length="218" mass="24753">MKNHISLKSFKEAIKAQDITTLDKTITRDYQIKAVDSDDHELFTFIITNDAMDRACDIVEPDGLDITNYLRNPVVLKIHNDQAWPIGKCVDLRRVDNGWQGTVQFCPGDYPVVGPDAEFCRRALRDGFISAVSIGFRALNYSINDEGGMQITESELLEFSIVPVPCNQEALLVPRLPIEESEKSIEIEVPVIPNVKKINRKRLEREIELAKIKLRTTK</sequence>
<name>A0A7W4NRX5_9PROT</name>
<accession>A0A7W4NRX5</accession>
<feature type="domain" description="Prohead serine protease" evidence="4">
    <location>
        <begin position="117"/>
        <end position="170"/>
    </location>
</feature>
<protein>
    <recommendedName>
        <fullName evidence="4">Prohead serine protease domain-containing protein</fullName>
    </recommendedName>
</protein>
<reference evidence="7 8" key="1">
    <citation type="submission" date="2020-04" db="EMBL/GenBank/DDBJ databases">
        <title>Description of novel Gluconacetobacter.</title>
        <authorList>
            <person name="Sombolestani A."/>
        </authorList>
    </citation>
    <scope>NUCLEOTIDE SEQUENCE [LARGE SCALE GENOMIC DNA]</scope>
    <source>
        <strain evidence="6 7">LMG 1728</strain>
        <strain evidence="5 8">LMG 1731</strain>
    </source>
</reference>
<proteinExistence type="predicted"/>
<evidence type="ECO:0000259" key="4">
    <source>
        <dbReference type="Pfam" id="PF04586"/>
    </source>
</evidence>
<dbReference type="EMBL" id="JABEQN010000003">
    <property type="protein sequence ID" value="MBB2192743.1"/>
    <property type="molecule type" value="Genomic_DNA"/>
</dbReference>
<keyword evidence="1" id="KW-1188">Viral release from host cell</keyword>
<dbReference type="RefSeq" id="WP_182972778.1">
    <property type="nucleotide sequence ID" value="NZ_JABEQN010000003.1"/>
</dbReference>
<evidence type="ECO:0000313" key="8">
    <source>
        <dbReference type="Proteomes" id="UP000561077"/>
    </source>
</evidence>
<evidence type="ECO:0000313" key="6">
    <source>
        <dbReference type="EMBL" id="MBB2192743.1"/>
    </source>
</evidence>